<dbReference type="AlphaFoldDB" id="A0A183DAM5"/>
<evidence type="ECO:0000313" key="2">
    <source>
        <dbReference type="EMBL" id="VDK52079.1"/>
    </source>
</evidence>
<sequence length="101" mass="12081">MILAVFRTKILHFDIAPLLACLKSESFKELLYSEDRGEIAFKERVILTGRNAYYYTLRSEMNFDEFDSLYERMKTNHLVCSVFLVLYCLYYCAIFFGCLWR</sequence>
<keyword evidence="3" id="KW-1185">Reference proteome</keyword>
<reference evidence="2 3" key="2">
    <citation type="submission" date="2018-11" db="EMBL/GenBank/DDBJ databases">
        <authorList>
            <consortium name="Pathogen Informatics"/>
        </authorList>
    </citation>
    <scope>NUCLEOTIDE SEQUENCE [LARGE SCALE GENOMIC DNA]</scope>
</reference>
<evidence type="ECO:0000313" key="3">
    <source>
        <dbReference type="Proteomes" id="UP000271098"/>
    </source>
</evidence>
<organism evidence="4">
    <name type="scientific">Gongylonema pulchrum</name>
    <dbReference type="NCBI Taxonomy" id="637853"/>
    <lineage>
        <taxon>Eukaryota</taxon>
        <taxon>Metazoa</taxon>
        <taxon>Ecdysozoa</taxon>
        <taxon>Nematoda</taxon>
        <taxon>Chromadorea</taxon>
        <taxon>Rhabditida</taxon>
        <taxon>Spirurina</taxon>
        <taxon>Spiruromorpha</taxon>
        <taxon>Spiruroidea</taxon>
        <taxon>Gongylonematidae</taxon>
        <taxon>Gongylonema</taxon>
    </lineage>
</organism>
<gene>
    <name evidence="2" type="ORF">GPUH_LOCUS5765</name>
</gene>
<dbReference type="EMBL" id="UYRT01012625">
    <property type="protein sequence ID" value="VDK52079.1"/>
    <property type="molecule type" value="Genomic_DNA"/>
</dbReference>
<keyword evidence="1" id="KW-1133">Transmembrane helix</keyword>
<reference evidence="4" key="1">
    <citation type="submission" date="2016-06" db="UniProtKB">
        <authorList>
            <consortium name="WormBaseParasite"/>
        </authorList>
    </citation>
    <scope>IDENTIFICATION</scope>
</reference>
<feature type="transmembrane region" description="Helical" evidence="1">
    <location>
        <begin position="78"/>
        <end position="100"/>
    </location>
</feature>
<proteinExistence type="predicted"/>
<name>A0A183DAM5_9BILA</name>
<evidence type="ECO:0000256" key="1">
    <source>
        <dbReference type="SAM" id="Phobius"/>
    </source>
</evidence>
<keyword evidence="1" id="KW-0472">Membrane</keyword>
<keyword evidence="1" id="KW-0812">Transmembrane</keyword>
<accession>A0A183DAM5</accession>
<dbReference type="Proteomes" id="UP000271098">
    <property type="component" value="Unassembled WGS sequence"/>
</dbReference>
<dbReference type="WBParaSite" id="GPUH_0000577401-mRNA-1">
    <property type="protein sequence ID" value="GPUH_0000577401-mRNA-1"/>
    <property type="gene ID" value="GPUH_0000577401"/>
</dbReference>
<protein>
    <submittedName>
        <fullName evidence="4">PIPK domain-containing protein</fullName>
    </submittedName>
</protein>
<evidence type="ECO:0000313" key="4">
    <source>
        <dbReference type="WBParaSite" id="GPUH_0000577401-mRNA-1"/>
    </source>
</evidence>